<comment type="caution">
    <text evidence="10">The sequence shown here is derived from an EMBL/GenBank/DDBJ whole genome shotgun (WGS) entry which is preliminary data.</text>
</comment>
<sequence length="503" mass="57653">MSKQVRVRFAPSPTGPLHIGGVRTALFNYLFAKKHNGTFVLRIEDTDQNRYVEGAEQYIIDSLNWCNIPFDEGPNKNEKFGPYRQSERKDLYKQYADQLIKSGHAYYAFDTAEALDAHRKDHEAQGKTFIYNWHNREKLSNSLSLSAEDVQAKLDAGEDYVIRFKSPQDQTLHLKDIIRGDIKIDTNILDDKVLFKADGMPTYHLANIVDDHLMEITHVIRGEEWLPSLALHYQLYDAFGWEAPEFAHLPLILKPTGKGKLSKRDGDKLGFPVFPLEYTSPEGDVSKGYKEDGYFAEAVVNFLAFLGWNPGTEQEIFSLEELIEAFDLSKVNKAGARFDPDKIKWFNHHYIQEQSNDDLAEAFKQNHDSLKDIDVNYISMVVGLIKERATFVNDFWDLSNFFFEAPTEYDEKAFKKAIKDDTKSIMTEVKSIINNIENFEVETLQNDVKGWITSNNIGFGKVMMPLRLALVGALQGPDVFDIMYMIGKNETVKRIDNLIEKIG</sequence>
<dbReference type="InterPro" id="IPR049940">
    <property type="entry name" value="GluQ/Sye"/>
</dbReference>
<keyword evidence="7" id="KW-0963">Cytoplasm</keyword>
<dbReference type="InterPro" id="IPR020058">
    <property type="entry name" value="Glu/Gln-tRNA-synth_Ib_cat-dom"/>
</dbReference>
<evidence type="ECO:0000259" key="9">
    <source>
        <dbReference type="Pfam" id="PF19269"/>
    </source>
</evidence>
<dbReference type="PANTHER" id="PTHR43311">
    <property type="entry name" value="GLUTAMATE--TRNA LIGASE"/>
    <property type="match status" value="1"/>
</dbReference>
<protein>
    <recommendedName>
        <fullName evidence="7">Glutamate--tRNA ligase</fullName>
        <ecNumber evidence="7">6.1.1.17</ecNumber>
    </recommendedName>
    <alternativeName>
        <fullName evidence="7">Glutamyl-tRNA synthetase</fullName>
        <shortName evidence="7">GluRS</shortName>
    </alternativeName>
</protein>
<dbReference type="InterPro" id="IPR033910">
    <property type="entry name" value="GluRS_core"/>
</dbReference>
<dbReference type="InterPro" id="IPR001412">
    <property type="entry name" value="aa-tRNA-synth_I_CS"/>
</dbReference>
<keyword evidence="5 7" id="KW-0648">Protein biosynthesis</keyword>
<dbReference type="SUPFAM" id="SSF52374">
    <property type="entry name" value="Nucleotidylyl transferase"/>
    <property type="match status" value="1"/>
</dbReference>
<feature type="domain" description="Aminoacyl-tRNA synthetase class I anticodon-binding" evidence="9">
    <location>
        <begin position="367"/>
        <end position="499"/>
    </location>
</feature>
<dbReference type="NCBIfam" id="TIGR00464">
    <property type="entry name" value="gltX_bact"/>
    <property type="match status" value="1"/>
</dbReference>
<dbReference type="GO" id="GO:0004818">
    <property type="term" value="F:glutamate-tRNA ligase activity"/>
    <property type="evidence" value="ECO:0007669"/>
    <property type="project" value="UniProtKB-EC"/>
</dbReference>
<evidence type="ECO:0000313" key="11">
    <source>
        <dbReference type="Proteomes" id="UP001149142"/>
    </source>
</evidence>
<comment type="caution">
    <text evidence="7">Lacks conserved residue(s) required for the propagation of feature annotation.</text>
</comment>
<feature type="domain" description="Glutamyl/glutaminyl-tRNA synthetase class Ib catalytic" evidence="8">
    <location>
        <begin position="4"/>
        <end position="345"/>
    </location>
</feature>
<keyword evidence="3 7" id="KW-0547">Nucleotide-binding</keyword>
<dbReference type="InterPro" id="IPR000924">
    <property type="entry name" value="Glu/Gln-tRNA-synth"/>
</dbReference>
<accession>A0ABT4S1N5</accession>
<name>A0ABT4S1N5_9FLAO</name>
<dbReference type="EMBL" id="JAPFGC010000002">
    <property type="protein sequence ID" value="MDA0177946.1"/>
    <property type="molecule type" value="Genomic_DNA"/>
</dbReference>
<organism evidence="10 11">
    <name type="scientific">Mesoflavibacter profundi</name>
    <dbReference type="NCBI Taxonomy" id="2708110"/>
    <lineage>
        <taxon>Bacteria</taxon>
        <taxon>Pseudomonadati</taxon>
        <taxon>Bacteroidota</taxon>
        <taxon>Flavobacteriia</taxon>
        <taxon>Flavobacteriales</taxon>
        <taxon>Flavobacteriaceae</taxon>
        <taxon>Mesoflavibacter</taxon>
    </lineage>
</organism>
<feature type="short sequence motif" description="'KMSKS' region" evidence="7">
    <location>
        <begin position="260"/>
        <end position="264"/>
    </location>
</feature>
<dbReference type="PRINTS" id="PR00987">
    <property type="entry name" value="TRNASYNTHGLU"/>
</dbReference>
<comment type="subcellular location">
    <subcellularLocation>
        <location evidence="7">Cytoplasm</location>
    </subcellularLocation>
</comment>
<dbReference type="EC" id="6.1.1.17" evidence="7"/>
<evidence type="ECO:0000256" key="3">
    <source>
        <dbReference type="ARBA" id="ARBA00022741"/>
    </source>
</evidence>
<comment type="subunit">
    <text evidence="7">Monomer.</text>
</comment>
<dbReference type="InterPro" id="IPR045462">
    <property type="entry name" value="aa-tRNA-synth_I_cd-bd"/>
</dbReference>
<dbReference type="PROSITE" id="PS00178">
    <property type="entry name" value="AA_TRNA_LIGASE_I"/>
    <property type="match status" value="1"/>
</dbReference>
<keyword evidence="2 7" id="KW-0436">Ligase</keyword>
<evidence type="ECO:0000256" key="6">
    <source>
        <dbReference type="ARBA" id="ARBA00023146"/>
    </source>
</evidence>
<dbReference type="InterPro" id="IPR008925">
    <property type="entry name" value="aa_tRNA-synth_I_cd-bd_sf"/>
</dbReference>
<comment type="catalytic activity">
    <reaction evidence="7">
        <text>tRNA(Glu) + L-glutamate + ATP = L-glutamyl-tRNA(Glu) + AMP + diphosphate</text>
        <dbReference type="Rhea" id="RHEA:23540"/>
        <dbReference type="Rhea" id="RHEA-COMP:9663"/>
        <dbReference type="Rhea" id="RHEA-COMP:9680"/>
        <dbReference type="ChEBI" id="CHEBI:29985"/>
        <dbReference type="ChEBI" id="CHEBI:30616"/>
        <dbReference type="ChEBI" id="CHEBI:33019"/>
        <dbReference type="ChEBI" id="CHEBI:78442"/>
        <dbReference type="ChEBI" id="CHEBI:78520"/>
        <dbReference type="ChEBI" id="CHEBI:456215"/>
        <dbReference type="EC" id="6.1.1.17"/>
    </reaction>
</comment>
<gene>
    <name evidence="7 10" type="primary">gltX</name>
    <name evidence="10" type="ORF">OOZ35_10620</name>
</gene>
<dbReference type="Gene3D" id="1.10.10.350">
    <property type="match status" value="1"/>
</dbReference>
<dbReference type="Gene3D" id="3.40.50.620">
    <property type="entry name" value="HUPs"/>
    <property type="match status" value="1"/>
</dbReference>
<dbReference type="Pfam" id="PF19269">
    <property type="entry name" value="Anticodon_2"/>
    <property type="match status" value="1"/>
</dbReference>
<reference evidence="10" key="1">
    <citation type="submission" date="2022-11" db="EMBL/GenBank/DDBJ databases">
        <title>Refractory cell wall polysaccharides provide important carbon source for microbial heterotrophs in the hadal ocean.</title>
        <authorList>
            <person name="Zhu X."/>
        </authorList>
    </citation>
    <scope>NUCLEOTIDE SEQUENCE</scope>
    <source>
        <strain evidence="10">MTRN7</strain>
    </source>
</reference>
<keyword evidence="11" id="KW-1185">Reference proteome</keyword>
<feature type="binding site" evidence="7">
    <location>
        <position position="263"/>
    </location>
    <ligand>
        <name>ATP</name>
        <dbReference type="ChEBI" id="CHEBI:30616"/>
    </ligand>
</feature>
<evidence type="ECO:0000256" key="4">
    <source>
        <dbReference type="ARBA" id="ARBA00022840"/>
    </source>
</evidence>
<dbReference type="RefSeq" id="WP_270005628.1">
    <property type="nucleotide sequence ID" value="NZ_JAPFGC010000002.1"/>
</dbReference>
<dbReference type="CDD" id="cd00808">
    <property type="entry name" value="GluRS_core"/>
    <property type="match status" value="1"/>
</dbReference>
<dbReference type="InterPro" id="IPR020751">
    <property type="entry name" value="aa-tRNA-synth_I_codon-bd_sub2"/>
</dbReference>
<evidence type="ECO:0000256" key="5">
    <source>
        <dbReference type="ARBA" id="ARBA00022917"/>
    </source>
</evidence>
<comment type="function">
    <text evidence="7">Catalyzes the attachment of glutamate to tRNA(Glu) in a two-step reaction: glutamate is first activated by ATP to form Glu-AMP and then transferred to the acceptor end of tRNA(Glu).</text>
</comment>
<evidence type="ECO:0000256" key="2">
    <source>
        <dbReference type="ARBA" id="ARBA00022598"/>
    </source>
</evidence>
<dbReference type="InterPro" id="IPR014729">
    <property type="entry name" value="Rossmann-like_a/b/a_fold"/>
</dbReference>
<evidence type="ECO:0000256" key="1">
    <source>
        <dbReference type="ARBA" id="ARBA00007894"/>
    </source>
</evidence>
<evidence type="ECO:0000256" key="7">
    <source>
        <dbReference type="HAMAP-Rule" id="MF_00022"/>
    </source>
</evidence>
<proteinExistence type="inferred from homology"/>
<dbReference type="Proteomes" id="UP001149142">
    <property type="component" value="Unassembled WGS sequence"/>
</dbReference>
<keyword evidence="4 7" id="KW-0067">ATP-binding</keyword>
<keyword evidence="6 7" id="KW-0030">Aminoacyl-tRNA synthetase</keyword>
<evidence type="ECO:0000259" key="8">
    <source>
        <dbReference type="Pfam" id="PF00749"/>
    </source>
</evidence>
<feature type="short sequence motif" description="'HIGH' region" evidence="7">
    <location>
        <begin position="11"/>
        <end position="21"/>
    </location>
</feature>
<dbReference type="InterPro" id="IPR004527">
    <property type="entry name" value="Glu-tRNA-ligase_bac/mito"/>
</dbReference>
<dbReference type="SUPFAM" id="SSF48163">
    <property type="entry name" value="An anticodon-binding domain of class I aminoacyl-tRNA synthetases"/>
    <property type="match status" value="1"/>
</dbReference>
<dbReference type="PANTHER" id="PTHR43311:SF2">
    <property type="entry name" value="GLUTAMATE--TRNA LIGASE, MITOCHONDRIAL-RELATED"/>
    <property type="match status" value="1"/>
</dbReference>
<comment type="similarity">
    <text evidence="1 7">Belongs to the class-I aminoacyl-tRNA synthetase family. Glutamate--tRNA ligase type 1 subfamily.</text>
</comment>
<dbReference type="HAMAP" id="MF_00022">
    <property type="entry name" value="Glu_tRNA_synth_type1"/>
    <property type="match status" value="1"/>
</dbReference>
<evidence type="ECO:0000313" key="10">
    <source>
        <dbReference type="EMBL" id="MDA0177946.1"/>
    </source>
</evidence>
<dbReference type="Pfam" id="PF00749">
    <property type="entry name" value="tRNA-synt_1c"/>
    <property type="match status" value="1"/>
</dbReference>